<evidence type="ECO:0000313" key="2">
    <source>
        <dbReference type="Proteomes" id="UP000008635"/>
    </source>
</evidence>
<dbReference type="AlphaFoldDB" id="E8U569"/>
<protein>
    <submittedName>
        <fullName evidence="1">Response regulator receiver</fullName>
    </submittedName>
</protein>
<accession>E8U569</accession>
<reference evidence="1 2" key="1">
    <citation type="journal article" date="2011" name="Stand. Genomic Sci.">
        <title>Complete genome sequence of Deinococcus maricopensis type strain (LB-34).</title>
        <authorList>
            <person name="Pukall R."/>
            <person name="Zeytun A."/>
            <person name="Lucas S."/>
            <person name="Lapidus A."/>
            <person name="Hammon N."/>
            <person name="Deshpande S."/>
            <person name="Nolan M."/>
            <person name="Cheng J.F."/>
            <person name="Pitluck S."/>
            <person name="Liolios K."/>
            <person name="Pagani I."/>
            <person name="Mikhailova N."/>
            <person name="Ivanova N."/>
            <person name="Mavromatis K."/>
            <person name="Pati A."/>
            <person name="Tapia R."/>
            <person name="Han C."/>
            <person name="Goodwin L."/>
            <person name="Chen A."/>
            <person name="Palaniappan K."/>
            <person name="Land M."/>
            <person name="Hauser L."/>
            <person name="Chang Y.J."/>
            <person name="Jeffries C.D."/>
            <person name="Brambilla E.M."/>
            <person name="Rohde M."/>
            <person name="Goker M."/>
            <person name="Detter J.C."/>
            <person name="Woyke T."/>
            <person name="Bristow J."/>
            <person name="Eisen J.A."/>
            <person name="Markowitz V."/>
            <person name="Hugenholtz P."/>
            <person name="Kyrpides N.C."/>
            <person name="Klenk H.P."/>
        </authorList>
    </citation>
    <scope>NUCLEOTIDE SEQUENCE [LARGE SCALE GENOMIC DNA]</scope>
    <source>
        <strain evidence="2">DSM 21211 / LMG 22137 / NRRL B-23946 / LB-34</strain>
    </source>
</reference>
<evidence type="ECO:0000313" key="1">
    <source>
        <dbReference type="EMBL" id="ADV66208.1"/>
    </source>
</evidence>
<gene>
    <name evidence="1" type="ordered locus">Deima_0549</name>
</gene>
<dbReference type="HOGENOM" id="CLU_188252_0_0_0"/>
<dbReference type="Proteomes" id="UP000008635">
    <property type="component" value="Chromosome"/>
</dbReference>
<reference evidence="2" key="2">
    <citation type="submission" date="2011-01" db="EMBL/GenBank/DDBJ databases">
        <title>The complete genome of Deinococcus maricopensis DSM 21211.</title>
        <authorList>
            <consortium name="US DOE Joint Genome Institute (JGI-PGF)"/>
            <person name="Lucas S."/>
            <person name="Copeland A."/>
            <person name="Lapidus A."/>
            <person name="Goodwin L."/>
            <person name="Pitluck S."/>
            <person name="Kyrpides N."/>
            <person name="Mavromatis K."/>
            <person name="Pagani I."/>
            <person name="Ivanova N."/>
            <person name="Ovchinnikova G."/>
            <person name="Zeytun A."/>
            <person name="Detter J.C."/>
            <person name="Han C."/>
            <person name="Land M."/>
            <person name="Hauser L."/>
            <person name="Markowitz V."/>
            <person name="Cheng J.-F."/>
            <person name="Hugenholtz P."/>
            <person name="Woyke T."/>
            <person name="Wu D."/>
            <person name="Pukall R."/>
            <person name="Gehrich-Schroeter G."/>
            <person name="Brambilla E."/>
            <person name="Klenk H.-P."/>
            <person name="Eisen J.A."/>
        </authorList>
    </citation>
    <scope>NUCLEOTIDE SEQUENCE [LARGE SCALE GENOMIC DNA]</scope>
    <source>
        <strain evidence="2">DSM 21211 / LMG 22137 / NRRL B-23946 / LB-34</strain>
    </source>
</reference>
<organism evidence="1 2">
    <name type="scientific">Deinococcus maricopensis (strain DSM 21211 / LMG 22137 / NRRL B-23946 / LB-34)</name>
    <dbReference type="NCBI Taxonomy" id="709986"/>
    <lineage>
        <taxon>Bacteria</taxon>
        <taxon>Thermotogati</taxon>
        <taxon>Deinococcota</taxon>
        <taxon>Deinococci</taxon>
        <taxon>Deinococcales</taxon>
        <taxon>Deinococcaceae</taxon>
        <taxon>Deinococcus</taxon>
    </lineage>
</organism>
<sequence>MRTPAPVRGGHTAGVNRVDLNALMRDVQDAARVARRLARAGGNAVAERSAEQFEQGAADAYRSKNEEHLQNNLTALRALAEALRASDAKA</sequence>
<keyword evidence="2" id="KW-1185">Reference proteome</keyword>
<proteinExistence type="predicted"/>
<dbReference type="STRING" id="709986.Deima_0549"/>
<dbReference type="KEGG" id="dmr:Deima_0549"/>
<name>E8U569_DEIML</name>
<dbReference type="EMBL" id="CP002454">
    <property type="protein sequence ID" value="ADV66208.1"/>
    <property type="molecule type" value="Genomic_DNA"/>
</dbReference>